<name>A0A6B1DT82_9CHLR</name>
<reference evidence="1" key="1">
    <citation type="submission" date="2019-09" db="EMBL/GenBank/DDBJ databases">
        <title>Characterisation of the sponge microbiome using genome-centric metagenomics.</title>
        <authorList>
            <person name="Engelberts J.P."/>
            <person name="Robbins S.J."/>
            <person name="De Goeij J.M."/>
            <person name="Aranda M."/>
            <person name="Bell S.C."/>
            <person name="Webster N.S."/>
        </authorList>
    </citation>
    <scope>NUCLEOTIDE SEQUENCE</scope>
    <source>
        <strain evidence="1">SB0662_bin_9</strain>
    </source>
</reference>
<sequence>MYKAILPVRAGSGLGDAGITAASRLCSGGVEEDGPEAFRELCRALEGRVHPTLQAKQDARELILKTRGWDWIRKALTDLSADPQAA</sequence>
<comment type="caution">
    <text evidence="1">The sequence shown here is derived from an EMBL/GenBank/DDBJ whole genome shotgun (WGS) entry which is preliminary data.</text>
</comment>
<protein>
    <submittedName>
        <fullName evidence="1">Uncharacterized protein</fullName>
    </submittedName>
</protein>
<evidence type="ECO:0000313" key="1">
    <source>
        <dbReference type="EMBL" id="MYD90919.1"/>
    </source>
</evidence>
<gene>
    <name evidence="1" type="ORF">F4Y08_11395</name>
</gene>
<dbReference type="AlphaFoldDB" id="A0A6B1DT82"/>
<dbReference type="EMBL" id="VXPY01000082">
    <property type="protein sequence ID" value="MYD90919.1"/>
    <property type="molecule type" value="Genomic_DNA"/>
</dbReference>
<organism evidence="1">
    <name type="scientific">Caldilineaceae bacterium SB0662_bin_9</name>
    <dbReference type="NCBI Taxonomy" id="2605258"/>
    <lineage>
        <taxon>Bacteria</taxon>
        <taxon>Bacillati</taxon>
        <taxon>Chloroflexota</taxon>
        <taxon>Caldilineae</taxon>
        <taxon>Caldilineales</taxon>
        <taxon>Caldilineaceae</taxon>
    </lineage>
</organism>
<proteinExistence type="predicted"/>
<accession>A0A6B1DT82</accession>